<dbReference type="OrthoDB" id="9969762at2"/>
<gene>
    <name evidence="2" type="ORF">FKV23_12870</name>
</gene>
<reference evidence="2 3" key="1">
    <citation type="submission" date="2019-06" db="EMBL/GenBank/DDBJ databases">
        <title>Lysobacter alkalisoli sp. nov. isolated from saline-alkali soil.</title>
        <authorList>
            <person name="Sun J.-Q."/>
            <person name="Xu L."/>
        </authorList>
    </citation>
    <scope>NUCLEOTIDE SEQUENCE [LARGE SCALE GENOMIC DNA]</scope>
    <source>
        <strain evidence="2 3">SJ-36</strain>
    </source>
</reference>
<evidence type="ECO:0000256" key="1">
    <source>
        <dbReference type="SAM" id="Coils"/>
    </source>
</evidence>
<accession>A0A514BU62</accession>
<dbReference type="EMBL" id="CP041242">
    <property type="protein sequence ID" value="QDH70877.1"/>
    <property type="molecule type" value="Genomic_DNA"/>
</dbReference>
<feature type="coiled-coil region" evidence="1">
    <location>
        <begin position="23"/>
        <end position="60"/>
    </location>
</feature>
<proteinExistence type="predicted"/>
<evidence type="ECO:0000313" key="3">
    <source>
        <dbReference type="Proteomes" id="UP000317199"/>
    </source>
</evidence>
<keyword evidence="3" id="KW-1185">Reference proteome</keyword>
<sequence length="73" mass="8087">MSGPDQLDALADQTEGQGLQVTAEALRGMARQWRRDRHALENAEAELVTVNREATAFVRRGKELLAQITHSNS</sequence>
<organism evidence="2 3">
    <name type="scientific">Marilutibacter alkalisoli</name>
    <dbReference type="NCBI Taxonomy" id="2591633"/>
    <lineage>
        <taxon>Bacteria</taxon>
        <taxon>Pseudomonadati</taxon>
        <taxon>Pseudomonadota</taxon>
        <taxon>Gammaproteobacteria</taxon>
        <taxon>Lysobacterales</taxon>
        <taxon>Lysobacteraceae</taxon>
        <taxon>Marilutibacter</taxon>
    </lineage>
</organism>
<keyword evidence="1" id="KW-0175">Coiled coil</keyword>
<name>A0A514BU62_9GAMM</name>
<dbReference type="RefSeq" id="WP_141624209.1">
    <property type="nucleotide sequence ID" value="NZ_CP041242.1"/>
</dbReference>
<dbReference type="KEGG" id="lyj:FKV23_12870"/>
<evidence type="ECO:0000313" key="2">
    <source>
        <dbReference type="EMBL" id="QDH70877.1"/>
    </source>
</evidence>
<dbReference type="Proteomes" id="UP000317199">
    <property type="component" value="Chromosome"/>
</dbReference>
<dbReference type="AlphaFoldDB" id="A0A514BU62"/>
<protein>
    <submittedName>
        <fullName evidence="2">Uncharacterized protein</fullName>
    </submittedName>
</protein>